<dbReference type="PANTHER" id="PTHR15549:SF26">
    <property type="entry name" value="AXIAL BUDDING PATTERN PROTEIN 2-RELATED"/>
    <property type="match status" value="1"/>
</dbReference>
<dbReference type="PANTHER" id="PTHR15549">
    <property type="entry name" value="PAIRED IMMUNOGLOBULIN-LIKE TYPE 2 RECEPTOR"/>
    <property type="match status" value="1"/>
</dbReference>
<feature type="transmembrane region" description="Helical" evidence="6">
    <location>
        <begin position="140"/>
        <end position="161"/>
    </location>
</feature>
<evidence type="ECO:0000256" key="4">
    <source>
        <dbReference type="ARBA" id="ARBA00023136"/>
    </source>
</evidence>
<feature type="compositionally biased region" description="Low complexity" evidence="5">
    <location>
        <begin position="100"/>
        <end position="136"/>
    </location>
</feature>
<evidence type="ECO:0000256" key="1">
    <source>
        <dbReference type="ARBA" id="ARBA00004167"/>
    </source>
</evidence>
<keyword evidence="2 6" id="KW-0812">Transmembrane</keyword>
<dbReference type="GO" id="GO:0016020">
    <property type="term" value="C:membrane"/>
    <property type="evidence" value="ECO:0007669"/>
    <property type="project" value="UniProtKB-SubCell"/>
</dbReference>
<keyword evidence="3 6" id="KW-1133">Transmembrane helix</keyword>
<evidence type="ECO:0000313" key="8">
    <source>
        <dbReference type="Proteomes" id="UP000696485"/>
    </source>
</evidence>
<feature type="region of interest" description="Disordered" evidence="5">
    <location>
        <begin position="286"/>
        <end position="348"/>
    </location>
</feature>
<dbReference type="SUPFAM" id="SSF117281">
    <property type="entry name" value="Kelch motif"/>
    <property type="match status" value="1"/>
</dbReference>
<organism evidence="7 8">
    <name type="scientific">Podila minutissima</name>
    <dbReference type="NCBI Taxonomy" id="64525"/>
    <lineage>
        <taxon>Eukaryota</taxon>
        <taxon>Fungi</taxon>
        <taxon>Fungi incertae sedis</taxon>
        <taxon>Mucoromycota</taxon>
        <taxon>Mortierellomycotina</taxon>
        <taxon>Mortierellomycetes</taxon>
        <taxon>Mortierellales</taxon>
        <taxon>Mortierellaceae</taxon>
        <taxon>Podila</taxon>
    </lineage>
</organism>
<feature type="region of interest" description="Disordered" evidence="5">
    <location>
        <begin position="231"/>
        <end position="250"/>
    </location>
</feature>
<dbReference type="AlphaFoldDB" id="A0A9P5SCP0"/>
<evidence type="ECO:0000256" key="5">
    <source>
        <dbReference type="SAM" id="MobiDB-lite"/>
    </source>
</evidence>
<comment type="caution">
    <text evidence="7">The sequence shown here is derived from an EMBL/GenBank/DDBJ whole genome shotgun (WGS) entry which is preliminary data.</text>
</comment>
<feature type="compositionally biased region" description="Polar residues" evidence="5">
    <location>
        <begin position="236"/>
        <end position="250"/>
    </location>
</feature>
<dbReference type="Gene3D" id="2.120.10.80">
    <property type="entry name" value="Kelch-type beta propeller"/>
    <property type="match status" value="1"/>
</dbReference>
<evidence type="ECO:0000256" key="2">
    <source>
        <dbReference type="ARBA" id="ARBA00022692"/>
    </source>
</evidence>
<evidence type="ECO:0000256" key="6">
    <source>
        <dbReference type="SAM" id="Phobius"/>
    </source>
</evidence>
<reference evidence="7" key="1">
    <citation type="journal article" date="2020" name="Fungal Divers.">
        <title>Resolving the Mortierellaceae phylogeny through synthesis of multi-gene phylogenetics and phylogenomics.</title>
        <authorList>
            <person name="Vandepol N."/>
            <person name="Liber J."/>
            <person name="Desiro A."/>
            <person name="Na H."/>
            <person name="Kennedy M."/>
            <person name="Barry K."/>
            <person name="Grigoriev I.V."/>
            <person name="Miller A.N."/>
            <person name="O'Donnell K."/>
            <person name="Stajich J.E."/>
            <person name="Bonito G."/>
        </authorList>
    </citation>
    <scope>NUCLEOTIDE SEQUENCE</scope>
    <source>
        <strain evidence="7">NVP1</strain>
    </source>
</reference>
<protein>
    <submittedName>
        <fullName evidence="7">Uncharacterized protein</fullName>
    </submittedName>
</protein>
<keyword evidence="4 6" id="KW-0472">Membrane</keyword>
<dbReference type="EMBL" id="JAAAUY010000876">
    <property type="protein sequence ID" value="KAF9325757.1"/>
    <property type="molecule type" value="Genomic_DNA"/>
</dbReference>
<keyword evidence="8" id="KW-1185">Reference proteome</keyword>
<gene>
    <name evidence="7" type="ORF">BG006_010767</name>
</gene>
<feature type="region of interest" description="Disordered" evidence="5">
    <location>
        <begin position="95"/>
        <end position="136"/>
    </location>
</feature>
<dbReference type="InterPro" id="IPR051694">
    <property type="entry name" value="Immunoregulatory_rcpt-like"/>
</dbReference>
<comment type="subcellular location">
    <subcellularLocation>
        <location evidence="1">Membrane</location>
        <topology evidence="1">Single-pass membrane protein</topology>
    </subcellularLocation>
</comment>
<dbReference type="InterPro" id="IPR015915">
    <property type="entry name" value="Kelch-typ_b-propeller"/>
</dbReference>
<evidence type="ECO:0000313" key="7">
    <source>
        <dbReference type="EMBL" id="KAF9325757.1"/>
    </source>
</evidence>
<dbReference type="GO" id="GO:0071944">
    <property type="term" value="C:cell periphery"/>
    <property type="evidence" value="ECO:0007669"/>
    <property type="project" value="UniProtKB-ARBA"/>
</dbReference>
<sequence length="348" mass="38989">MACMVPAYNGTQLVLYGGRTITGTLSDIYIYNVRTSTWKQGFPGGPRNARSSHACAVSGDFFIAWGGLRMSIDTPGEYTSIYNLVTNTWVDQYVPPVPKTTPTTTPKATAPTSGKTSSPTVPSSTPEPTSQSSGSSFERIGIPVIAVVVVVILAALLFILYRRKKAKKNTNHPSHPIPLGHMDDKRAQSLPTLSHRPDDASHHFQKTALYDEIKRQPQQHQQYPIPYTAAHLNERSPGSTHRQPQGNEVQAQEQLLQEYESRWQRQLEEQHELEQRIEQQRADLQMMKGGGGQREWDQSTAEYTPQTERRGPQYWSMGSSGDRELPGQGWTQPQQPRGVQAYYPSKQT</sequence>
<evidence type="ECO:0000256" key="3">
    <source>
        <dbReference type="ARBA" id="ARBA00022989"/>
    </source>
</evidence>
<name>A0A9P5SCP0_9FUNG</name>
<dbReference type="Proteomes" id="UP000696485">
    <property type="component" value="Unassembled WGS sequence"/>
</dbReference>
<accession>A0A9P5SCP0</accession>
<proteinExistence type="predicted"/>